<sequence>MVTNKVAPAERGVPAYKVLAEKLRTDIEAGVYSVGRKMPTESVLQSVHNVSRHTVREALQILLSDGLIYRVQGSGTYVSGRQQDTRGRYVRSIGSLDEIIVWPDTNTEVIEPFTVVVEPSIASRLELPYIEVSKATVRRSFEGIPFVLTRHYVEPDLGAKLAADGVPSVGEGTVIGAAEKFLTKPIMGARQEITAMNAPEHEAELIGCQAGDAILLIERLYYDADGKFVEFTSSHFNPRRYSYRMELRRRGA</sequence>
<dbReference type="SUPFAM" id="SSF64288">
    <property type="entry name" value="Chorismate lyase-like"/>
    <property type="match status" value="1"/>
</dbReference>
<dbReference type="SMART" id="SM00345">
    <property type="entry name" value="HTH_GNTR"/>
    <property type="match status" value="1"/>
</dbReference>
<dbReference type="GO" id="GO:0045892">
    <property type="term" value="P:negative regulation of DNA-templated transcription"/>
    <property type="evidence" value="ECO:0007669"/>
    <property type="project" value="TreeGrafter"/>
</dbReference>
<proteinExistence type="predicted"/>
<dbReference type="PANTHER" id="PTHR44846">
    <property type="entry name" value="MANNOSYL-D-GLYCERATE TRANSPORT/METABOLISM SYSTEM REPRESSOR MNGR-RELATED"/>
    <property type="match status" value="1"/>
</dbReference>
<evidence type="ECO:0000313" key="6">
    <source>
        <dbReference type="Proteomes" id="UP000239290"/>
    </source>
</evidence>
<dbReference type="PROSITE" id="PS50949">
    <property type="entry name" value="HTH_GNTR"/>
    <property type="match status" value="1"/>
</dbReference>
<dbReference type="InterPro" id="IPR036388">
    <property type="entry name" value="WH-like_DNA-bd_sf"/>
</dbReference>
<dbReference type="Gene3D" id="3.40.1410.10">
    <property type="entry name" value="Chorismate lyase-like"/>
    <property type="match status" value="1"/>
</dbReference>
<dbReference type="Proteomes" id="UP000239290">
    <property type="component" value="Unassembled WGS sequence"/>
</dbReference>
<evidence type="ECO:0000259" key="4">
    <source>
        <dbReference type="PROSITE" id="PS50949"/>
    </source>
</evidence>
<dbReference type="SUPFAM" id="SSF46785">
    <property type="entry name" value="Winged helix' DNA-binding domain"/>
    <property type="match status" value="1"/>
</dbReference>
<evidence type="ECO:0000256" key="1">
    <source>
        <dbReference type="ARBA" id="ARBA00023015"/>
    </source>
</evidence>
<dbReference type="InterPro" id="IPR050679">
    <property type="entry name" value="Bact_HTH_transcr_reg"/>
</dbReference>
<dbReference type="Pfam" id="PF00392">
    <property type="entry name" value="GntR"/>
    <property type="match status" value="1"/>
</dbReference>
<evidence type="ECO:0000256" key="3">
    <source>
        <dbReference type="ARBA" id="ARBA00023163"/>
    </source>
</evidence>
<dbReference type="GO" id="GO:0003700">
    <property type="term" value="F:DNA-binding transcription factor activity"/>
    <property type="evidence" value="ECO:0007669"/>
    <property type="project" value="InterPro"/>
</dbReference>
<dbReference type="InterPro" id="IPR011663">
    <property type="entry name" value="UTRA"/>
</dbReference>
<dbReference type="PRINTS" id="PR00035">
    <property type="entry name" value="HTHGNTR"/>
</dbReference>
<dbReference type="SMART" id="SM00866">
    <property type="entry name" value="UTRA"/>
    <property type="match status" value="1"/>
</dbReference>
<evidence type="ECO:0000256" key="2">
    <source>
        <dbReference type="ARBA" id="ARBA00023125"/>
    </source>
</evidence>
<dbReference type="GO" id="GO:0003677">
    <property type="term" value="F:DNA binding"/>
    <property type="evidence" value="ECO:0007669"/>
    <property type="project" value="UniProtKB-KW"/>
</dbReference>
<dbReference type="Gene3D" id="1.10.10.10">
    <property type="entry name" value="Winged helix-like DNA-binding domain superfamily/Winged helix DNA-binding domain"/>
    <property type="match status" value="1"/>
</dbReference>
<evidence type="ECO:0000313" key="5">
    <source>
        <dbReference type="EMBL" id="PQP22773.1"/>
    </source>
</evidence>
<organism evidence="5 6">
    <name type="scientific">Rhodococcus opacus</name>
    <name type="common">Nocardia opaca</name>
    <dbReference type="NCBI Taxonomy" id="37919"/>
    <lineage>
        <taxon>Bacteria</taxon>
        <taxon>Bacillati</taxon>
        <taxon>Actinomycetota</taxon>
        <taxon>Actinomycetes</taxon>
        <taxon>Mycobacteriales</taxon>
        <taxon>Nocardiaceae</taxon>
        <taxon>Rhodococcus</taxon>
    </lineage>
</organism>
<comment type="caution">
    <text evidence="5">The sequence shown here is derived from an EMBL/GenBank/DDBJ whole genome shotgun (WGS) entry which is preliminary data.</text>
</comment>
<dbReference type="CDD" id="cd07377">
    <property type="entry name" value="WHTH_GntR"/>
    <property type="match status" value="1"/>
</dbReference>
<keyword evidence="3" id="KW-0804">Transcription</keyword>
<dbReference type="Pfam" id="PF07702">
    <property type="entry name" value="UTRA"/>
    <property type="match status" value="1"/>
</dbReference>
<dbReference type="PANTHER" id="PTHR44846:SF1">
    <property type="entry name" value="MANNOSYL-D-GLYCERATE TRANSPORT_METABOLISM SYSTEM REPRESSOR MNGR-RELATED"/>
    <property type="match status" value="1"/>
</dbReference>
<dbReference type="EMBL" id="PUIO01000028">
    <property type="protein sequence ID" value="PQP22773.1"/>
    <property type="molecule type" value="Genomic_DNA"/>
</dbReference>
<feature type="domain" description="HTH gntR-type" evidence="4">
    <location>
        <begin position="13"/>
        <end position="81"/>
    </location>
</feature>
<keyword evidence="2" id="KW-0238">DNA-binding</keyword>
<dbReference type="InterPro" id="IPR036390">
    <property type="entry name" value="WH_DNA-bd_sf"/>
</dbReference>
<name>A0A2S8J733_RHOOP</name>
<dbReference type="InterPro" id="IPR028978">
    <property type="entry name" value="Chorismate_lyase_/UTRA_dom_sf"/>
</dbReference>
<keyword evidence="1" id="KW-0805">Transcription regulation</keyword>
<gene>
    <name evidence="5" type="ORF">C5613_22160</name>
</gene>
<protein>
    <submittedName>
        <fullName evidence="5">GntR family transcriptional regulator</fullName>
    </submittedName>
</protein>
<dbReference type="InterPro" id="IPR000524">
    <property type="entry name" value="Tscrpt_reg_HTH_GntR"/>
</dbReference>
<accession>A0A2S8J733</accession>
<reference evidence="6" key="1">
    <citation type="submission" date="2018-02" db="EMBL/GenBank/DDBJ databases">
        <title>Draft genome sequencing of Rhodococcus opacus KU647198.</title>
        <authorList>
            <person name="Zheng B.-X."/>
        </authorList>
    </citation>
    <scope>NUCLEOTIDE SEQUENCE [LARGE SCALE GENOMIC DNA]</scope>
    <source>
        <strain evidence="6">04-OD7</strain>
    </source>
</reference>
<dbReference type="AlphaFoldDB" id="A0A2S8J733"/>